<feature type="region of interest" description="Disordered" evidence="3">
    <location>
        <begin position="416"/>
        <end position="449"/>
    </location>
</feature>
<gene>
    <name evidence="5" type="ORF">IV203_007371</name>
</gene>
<accession>A0A9K3KFB2</accession>
<feature type="compositionally biased region" description="Basic and acidic residues" evidence="3">
    <location>
        <begin position="1922"/>
        <end position="1938"/>
    </location>
</feature>
<sequence length="2168" mass="244447">MPIVSATQPFAPAPVDAESYHAWAQSLVGRDWEIFWVEEEDNDGQTETAVTTHSEESVQLNPVFPASGLLPEGQAVVGMNGNVQKHSFSTATGQETAEEKRVHLFELEASSGISTHAFKSNGTLDGDFGAPQAREHKTEFDKDMEPNQDEIKDDGEGDEEGSIIDDWYDGRILALERTSPRGGAIESSYLFHIHFVGDETIYKLCLVPNKVRPSAKGWVQRTVALLRPPYPAGKREDHDNSLSWESNLPPDTRRLDDEESLKELEISLYGAMGRDHSQVKSSRCQNEANNLMPPRLEDLYGMQRLRFLLEAQIFLRGKLAKIENPHGEDRFTDGVRNPTEPYVNHLVQCCRDLIQSCNWYCNSWRLLNHFFGSSAEPEFESLTFDGLVRDFMDFGRDTLVNTMLIDVDSCTSPAKRRQALSSHSTSSIRRTKRRRIQTAQTYSSQTDDDESEGLLSIASHLERDILSTNLANAFSNALLGGGQCWYRSKLGDMFRGLSHFVLKPLALWKSQAALLVGSSEHSSLVESLDAKKMLKKDKLNLSESRASTSQGGEKDVQTCFGEDDDHSSSGESTVTMFSYEDVQACISAIRGNEVLSRFNLTEETHKLNALLHDIEQLEDEARTLFTRLGEQTTHPDQSNDTVLLGLKAILDKVNSPDSPSSDIERICRKSSGDVSIITRHDLHDAIKLREWFLNSFRLEYMRERYSLLQTTLEVVETDFFRNLDYSSCLARNCELSLHWESAAMRVKYLHTRVHNYAGLANQCETNLSVPSLKESTDLIPQLEELRAILSKLEKSPVIFTVEEKIACRLDLIDWAQKCRAMGSKLHSLEEKSISFEEVRSLHDSLLSLMQGKSYSRTKLVQDAMQNDNVDNEIRSFVLEDIHRICEDEATTVQQLFENSRSWKERAQVVLSCLSDHGNPCAGQHTSSQKSPPMVDIKRINDLINEYRESRVDIPGYINKLNDVYSQVCEWSEKLKQTLLKDDLSLHDALTFVEFEREARPKGVIMNPNRSVVDSIVDLLSWYRDVSKVFEEMRDKLCFLALEDTSNGASLLSSWMIEKVYPLLADGSEVLEAYCGSSTDTASRFQGEAEHILEILEKKFNLRKSSKAISQEKIQSSSLLPPLISRMLSHDESRNCPLRTLVWCQWHLLVTKFVEFFDSNQTSGLQNLRIPSLSDAKELLALEPLPFPESCLNQMSIAYFLTRIKSVELIKLERIIDDAENIEGVVKELLMKSKELLTASYHKAEAIRTHILQLKEYHGTVRARSLGTDGLSLNVLLESQLEQQIKIFGWLLRTFQYPILHGETKVYLNRGESNTESYDTRIPWDALVGLYDKIPRDVDGTGDFTRCIIAVTELFSSASTWNNEITQSTLLSNRGNKRRLASDCADATLEGSVGDTSAKIQITQMELLANDPILSKVCMPRQKALDVMIRNSRQFEMQLKRFLAQDYHNADQDKAPFPLGHSLVGNNGQFILYRLTLSPIFGIMQTSMKELSQIGENVFAETPGKAAFDWMASAVSWIESLHYAVVPDTQFSHSKRKMLAILPKEARRLCSLGEDIFLVIDDDMRQTLSNHGIYISTSAQKKKLTVTLKKDGAHYSVGGTVIRWCPILFDALRADSAKTESWEAIARKLLKDFACFYSGNKSYDEQFLLLIFQFREKVRKAFDEAERSLVVLPNKELLDSFSSMLGEVEGLLEKHSSGTLNEAFSKQFYTNSTAVHGDRFNVLDTVMYRRTTALPDGVDFEPSIPFDCEKNFRITCRGNLEAALVKALDQLPLDLDHRNDKDSLCALKAWEIENEMFDRFQSAIGTSLVSAEYREKARSLKTNLTPKNLSLCLRILTGQVDAITLVRMSSGELASQRAKLDREKAKREAMRDTVLTPGVEEMPSRAVEFIKRKSEKLNPPTVDKKSPDSILKDARQSLSSVKDTVKKTDNIEKDHIQRDGEDDDDADGAPAIDNDLPEDDGIPTLDTIAMNCNVQLHAKTFPAISSLKHSPPPPPPSLATGKVFQSVSGNEDTSMRRELRVQNLSGSDKFRIEIQGTTNLVFHAVFFQDNSSLDNLSPFLPETLIQKGRSKIDDFKRFLADKLKGGKWQATCLRLATVSGGDASVYKTYYKEYEVKERIAMFKLGDARGGNLFLVTPKFHARICGTGLVSFPNHSSTYGVALTKAEKPM</sequence>
<evidence type="ECO:0000256" key="2">
    <source>
        <dbReference type="SAM" id="Coils"/>
    </source>
</evidence>
<feature type="region of interest" description="Disordered" evidence="3">
    <location>
        <begin position="1889"/>
        <end position="1963"/>
    </location>
</feature>
<feature type="compositionally biased region" description="Basic and acidic residues" evidence="3">
    <location>
        <begin position="1889"/>
        <end position="1914"/>
    </location>
</feature>
<feature type="compositionally biased region" description="Basic and acidic residues" evidence="3">
    <location>
        <begin position="136"/>
        <end position="145"/>
    </location>
</feature>
<dbReference type="SMART" id="SM00510">
    <property type="entry name" value="TFS2M"/>
    <property type="match status" value="1"/>
</dbReference>
<dbReference type="PROSITE" id="PS51321">
    <property type="entry name" value="TFIIS_CENTRAL"/>
    <property type="match status" value="1"/>
</dbReference>
<dbReference type="Pfam" id="PF07500">
    <property type="entry name" value="TFIIS_M"/>
    <property type="match status" value="1"/>
</dbReference>
<reference evidence="5" key="1">
    <citation type="journal article" date="2021" name="Sci. Rep.">
        <title>Diploid genomic architecture of Nitzschia inconspicua, an elite biomass production diatom.</title>
        <authorList>
            <person name="Oliver A."/>
            <person name="Podell S."/>
            <person name="Pinowska A."/>
            <person name="Traller J.C."/>
            <person name="Smith S.R."/>
            <person name="McClure R."/>
            <person name="Beliaev A."/>
            <person name="Bohutskyi P."/>
            <person name="Hill E.A."/>
            <person name="Rabines A."/>
            <person name="Zheng H."/>
            <person name="Allen L.Z."/>
            <person name="Kuo A."/>
            <person name="Grigoriev I.V."/>
            <person name="Allen A.E."/>
            <person name="Hazlebeck D."/>
            <person name="Allen E.E."/>
        </authorList>
    </citation>
    <scope>NUCLEOTIDE SEQUENCE</scope>
    <source>
        <strain evidence="5">Hildebrandi</strain>
    </source>
</reference>
<feature type="region of interest" description="Disordered" evidence="3">
    <location>
        <begin position="230"/>
        <end position="254"/>
    </location>
</feature>
<feature type="region of interest" description="Disordered" evidence="3">
    <location>
        <begin position="136"/>
        <end position="162"/>
    </location>
</feature>
<reference evidence="5" key="2">
    <citation type="submission" date="2021-04" db="EMBL/GenBank/DDBJ databases">
        <authorList>
            <person name="Podell S."/>
        </authorList>
    </citation>
    <scope>NUCLEOTIDE SEQUENCE</scope>
    <source>
        <strain evidence="5">Hildebrandi</strain>
    </source>
</reference>
<dbReference type="PANTHER" id="PTHR11477">
    <property type="entry name" value="TRANSCRIPTION FACTOR S-II ZINC FINGER DOMAIN-CONTAINING PROTEIN"/>
    <property type="match status" value="1"/>
</dbReference>
<keyword evidence="2" id="KW-0175">Coiled coil</keyword>
<feature type="coiled-coil region" evidence="2">
    <location>
        <begin position="600"/>
        <end position="627"/>
    </location>
</feature>
<keyword evidence="6" id="KW-1185">Reference proteome</keyword>
<protein>
    <submittedName>
        <fullName evidence="5">Transcription factor S-II TFIIS</fullName>
    </submittedName>
</protein>
<name>A0A9K3KFB2_9STRA</name>
<dbReference type="Proteomes" id="UP000693970">
    <property type="component" value="Unassembled WGS sequence"/>
</dbReference>
<evidence type="ECO:0000256" key="3">
    <source>
        <dbReference type="SAM" id="MobiDB-lite"/>
    </source>
</evidence>
<feature type="compositionally biased region" description="Polar residues" evidence="3">
    <location>
        <begin position="542"/>
        <end position="551"/>
    </location>
</feature>
<evidence type="ECO:0000259" key="4">
    <source>
        <dbReference type="PROSITE" id="PS51321"/>
    </source>
</evidence>
<dbReference type="OrthoDB" id="44867at2759"/>
<feature type="region of interest" description="Disordered" evidence="3">
    <location>
        <begin position="541"/>
        <end position="567"/>
    </location>
</feature>
<proteinExistence type="predicted"/>
<evidence type="ECO:0000313" key="6">
    <source>
        <dbReference type="Proteomes" id="UP000693970"/>
    </source>
</evidence>
<evidence type="ECO:0000313" key="5">
    <source>
        <dbReference type="EMBL" id="KAG7342279.1"/>
    </source>
</evidence>
<dbReference type="GO" id="GO:0006351">
    <property type="term" value="P:DNA-templated transcription"/>
    <property type="evidence" value="ECO:0007669"/>
    <property type="project" value="InterPro"/>
</dbReference>
<dbReference type="GO" id="GO:0005634">
    <property type="term" value="C:nucleus"/>
    <property type="evidence" value="ECO:0007669"/>
    <property type="project" value="TreeGrafter"/>
</dbReference>
<dbReference type="EMBL" id="JAGRRH010000025">
    <property type="protein sequence ID" value="KAG7342279.1"/>
    <property type="molecule type" value="Genomic_DNA"/>
</dbReference>
<organism evidence="5 6">
    <name type="scientific">Nitzschia inconspicua</name>
    <dbReference type="NCBI Taxonomy" id="303405"/>
    <lineage>
        <taxon>Eukaryota</taxon>
        <taxon>Sar</taxon>
        <taxon>Stramenopiles</taxon>
        <taxon>Ochrophyta</taxon>
        <taxon>Bacillariophyta</taxon>
        <taxon>Bacillariophyceae</taxon>
        <taxon>Bacillariophycidae</taxon>
        <taxon>Bacillariales</taxon>
        <taxon>Bacillariaceae</taxon>
        <taxon>Nitzschia</taxon>
    </lineage>
</organism>
<comment type="caution">
    <text evidence="5">The sequence shown here is derived from an EMBL/GenBank/DDBJ whole genome shotgun (WGS) entry which is preliminary data.</text>
</comment>
<dbReference type="InterPro" id="IPR003618">
    <property type="entry name" value="TFIIS_cen_dom"/>
</dbReference>
<dbReference type="PANTHER" id="PTHR11477:SF0">
    <property type="entry name" value="IP08861P-RELATED"/>
    <property type="match status" value="1"/>
</dbReference>
<feature type="domain" description="TFIIS central" evidence="4">
    <location>
        <begin position="1751"/>
        <end position="1880"/>
    </location>
</feature>
<feature type="compositionally biased region" description="Acidic residues" evidence="3">
    <location>
        <begin position="146"/>
        <end position="162"/>
    </location>
</feature>
<keyword evidence="1" id="KW-0539">Nucleus</keyword>
<evidence type="ECO:0000256" key="1">
    <source>
        <dbReference type="ARBA" id="ARBA00023242"/>
    </source>
</evidence>